<dbReference type="AlphaFoldDB" id="A0A8K0CUY5"/>
<keyword evidence="2" id="KW-1185">Reference proteome</keyword>
<organism evidence="1 2">
    <name type="scientific">Ignelater luminosus</name>
    <name type="common">Cucubano</name>
    <name type="synonym">Pyrophorus luminosus</name>
    <dbReference type="NCBI Taxonomy" id="2038154"/>
    <lineage>
        <taxon>Eukaryota</taxon>
        <taxon>Metazoa</taxon>
        <taxon>Ecdysozoa</taxon>
        <taxon>Arthropoda</taxon>
        <taxon>Hexapoda</taxon>
        <taxon>Insecta</taxon>
        <taxon>Pterygota</taxon>
        <taxon>Neoptera</taxon>
        <taxon>Endopterygota</taxon>
        <taxon>Coleoptera</taxon>
        <taxon>Polyphaga</taxon>
        <taxon>Elateriformia</taxon>
        <taxon>Elateroidea</taxon>
        <taxon>Elateridae</taxon>
        <taxon>Agrypninae</taxon>
        <taxon>Pyrophorini</taxon>
        <taxon>Ignelater</taxon>
    </lineage>
</organism>
<reference evidence="1" key="1">
    <citation type="submission" date="2019-08" db="EMBL/GenBank/DDBJ databases">
        <title>The genome of the North American firefly Photinus pyralis.</title>
        <authorList>
            <consortium name="Photinus pyralis genome working group"/>
            <person name="Fallon T.R."/>
            <person name="Sander Lower S.E."/>
            <person name="Weng J.-K."/>
        </authorList>
    </citation>
    <scope>NUCLEOTIDE SEQUENCE</scope>
    <source>
        <strain evidence="1">TRF0915ILg1</strain>
        <tissue evidence="1">Whole body</tissue>
    </source>
</reference>
<evidence type="ECO:0000313" key="1">
    <source>
        <dbReference type="EMBL" id="KAF2891761.1"/>
    </source>
</evidence>
<dbReference type="Proteomes" id="UP000801492">
    <property type="component" value="Unassembled WGS sequence"/>
</dbReference>
<accession>A0A8K0CUY5</accession>
<gene>
    <name evidence="1" type="ORF">ILUMI_14412</name>
</gene>
<protein>
    <submittedName>
        <fullName evidence="1">Uncharacterized protein</fullName>
    </submittedName>
</protein>
<evidence type="ECO:0000313" key="2">
    <source>
        <dbReference type="Proteomes" id="UP000801492"/>
    </source>
</evidence>
<name>A0A8K0CUY5_IGNLU</name>
<sequence length="212" mass="23857">MNGPSEFDRSEGVRGTEGTENLYMMKLFADMMKNDTEKFHIMPDLSKCIENYDGEIEKRPTAAKVWFEKLISVGLSSKYIVQGLLTKNHKGVDRSLHDIVEFTRVNENVIKTIRKSTTEKKIEGEKGVPSKAKRTCYTCGEKGYCKSEFKNKEVKEVLEGDVKNVKVKEVASKIENLYRPVMVNGVSLNGVVDNGSSMCSIKKVLLDMKSGQ</sequence>
<proteinExistence type="predicted"/>
<dbReference type="EMBL" id="VTPC01023652">
    <property type="protein sequence ID" value="KAF2891761.1"/>
    <property type="molecule type" value="Genomic_DNA"/>
</dbReference>
<comment type="caution">
    <text evidence="1">The sequence shown here is derived from an EMBL/GenBank/DDBJ whole genome shotgun (WGS) entry which is preliminary data.</text>
</comment>